<protein>
    <submittedName>
        <fullName evidence="5">ATP-dependent helicase</fullName>
    </submittedName>
</protein>
<dbReference type="HOGENOM" id="CLU_002025_2_0_7"/>
<dbReference type="eggNOG" id="COG1201">
    <property type="taxonomic scope" value="Bacteria"/>
</dbReference>
<dbReference type="PROSITE" id="PS51192">
    <property type="entry name" value="HELICASE_ATP_BIND_1"/>
    <property type="match status" value="1"/>
</dbReference>
<dbReference type="SMART" id="SM00490">
    <property type="entry name" value="HELICc"/>
    <property type="match status" value="1"/>
</dbReference>
<feature type="domain" description="Helicase C-terminal" evidence="4">
    <location>
        <begin position="232"/>
        <end position="379"/>
    </location>
</feature>
<proteinExistence type="predicted"/>
<gene>
    <name evidence="5" type="ordered locus">sce7687</name>
</gene>
<dbReference type="BioCyc" id="SCEL448385:SCE_RS39370-MONOMER"/>
<organism evidence="5 6">
    <name type="scientific">Sorangium cellulosum (strain So ce56)</name>
    <name type="common">Polyangium cellulosum (strain So ce56)</name>
    <dbReference type="NCBI Taxonomy" id="448385"/>
    <lineage>
        <taxon>Bacteria</taxon>
        <taxon>Pseudomonadati</taxon>
        <taxon>Myxococcota</taxon>
        <taxon>Polyangia</taxon>
        <taxon>Polyangiales</taxon>
        <taxon>Polyangiaceae</taxon>
        <taxon>Sorangium</taxon>
    </lineage>
</organism>
<dbReference type="Pfam" id="PF00271">
    <property type="entry name" value="Helicase_C"/>
    <property type="match status" value="1"/>
</dbReference>
<keyword evidence="1" id="KW-0547">Nucleotide-binding</keyword>
<sequence length="713" mass="77839">MTGFDRLTPALQYQIVNTLGYARLRPVQELTIGPVLDGKNCVVLAPTAGGKTEAAFFPLLSAMDAADWRPTSVIYLSPIRALLNNQEERVTRFATTLGRRVAKWHGDTGQGARKAFLSDSTDILLTTPESLEAMMMSPRVPAKRVFAGLRAVIIDEVHAFAGDDRGAHLAALLERLSRFCGNDVQRIGLSATVGNPEQILAWLQGRSRRPGTVISPPREASAPRLELDSVETMENAASIVRRFHAGSKRLVFVDSRRGVEEIGTRLRRDGVDVYMVHGSLSAPERRDAERAFAERTDCVIVSTSALELGIDIGDLDHVIQIDSPSTVASFLQRLGRTGRRAGAQANCTFLAVKPAAALQAAALMRLHRQGYVEDVRAERRAAHILAHQLLALCIEHGGIGRGDWFAWLDGATSFADIGPEERSALVDHMLEEGILSDQEGRLWLGPEGEKLYGRRNFAELYAVFSTPRLIRVQHDTHDVGTVDASFLEALDSDARRAAFSLGGRAWQVVHIAWGRGLCHVKPADAAPSARWSGSPTFLGYRLCQAMREVLVQEGYDPGWSARARLLIDSLRVEHAFLREADECNGPSPMVDDGGDTVVWWTFAGGRANLLLARMIEAELGGKCVSRNTSITCKEEAGKSQAALRQVVRQLAAEGRPNDADARRWADAAAGRGRVSKFAPCLTEEALTAYLVERMMDVEGAREAVKGGAGSREM</sequence>
<dbReference type="GO" id="GO:0004386">
    <property type="term" value="F:helicase activity"/>
    <property type="evidence" value="ECO:0007669"/>
    <property type="project" value="UniProtKB-KW"/>
</dbReference>
<evidence type="ECO:0000259" key="4">
    <source>
        <dbReference type="PROSITE" id="PS51194"/>
    </source>
</evidence>
<feature type="domain" description="Helicase ATP-binding" evidence="3">
    <location>
        <begin position="32"/>
        <end position="211"/>
    </location>
</feature>
<dbReference type="GO" id="GO:0016887">
    <property type="term" value="F:ATP hydrolysis activity"/>
    <property type="evidence" value="ECO:0007669"/>
    <property type="project" value="TreeGrafter"/>
</dbReference>
<dbReference type="Pfam" id="PF00270">
    <property type="entry name" value="DEAD"/>
    <property type="match status" value="1"/>
</dbReference>
<accession>A9F615</accession>
<dbReference type="InterPro" id="IPR011545">
    <property type="entry name" value="DEAD/DEAH_box_helicase_dom"/>
</dbReference>
<dbReference type="SUPFAM" id="SSF52540">
    <property type="entry name" value="P-loop containing nucleoside triphosphate hydrolases"/>
    <property type="match status" value="1"/>
</dbReference>
<dbReference type="STRING" id="448385.sce7687"/>
<evidence type="ECO:0000259" key="3">
    <source>
        <dbReference type="PROSITE" id="PS51192"/>
    </source>
</evidence>
<dbReference type="KEGG" id="scl:sce7687"/>
<dbReference type="OrthoDB" id="9815222at2"/>
<evidence type="ECO:0000256" key="2">
    <source>
        <dbReference type="ARBA" id="ARBA00022840"/>
    </source>
</evidence>
<keyword evidence="5" id="KW-0378">Hydrolase</keyword>
<evidence type="ECO:0000256" key="1">
    <source>
        <dbReference type="ARBA" id="ARBA00022741"/>
    </source>
</evidence>
<dbReference type="InterPro" id="IPR014001">
    <property type="entry name" value="Helicase_ATP-bd"/>
</dbReference>
<keyword evidence="5" id="KW-0347">Helicase</keyword>
<dbReference type="PROSITE" id="PS51194">
    <property type="entry name" value="HELICASE_CTER"/>
    <property type="match status" value="1"/>
</dbReference>
<dbReference type="AlphaFoldDB" id="A9F615"/>
<dbReference type="PANTHER" id="PTHR47962:SF5">
    <property type="entry name" value="ATP-DEPENDENT HELICASE LHR-RELATED"/>
    <property type="match status" value="1"/>
</dbReference>
<dbReference type="Gene3D" id="3.40.50.300">
    <property type="entry name" value="P-loop containing nucleotide triphosphate hydrolases"/>
    <property type="match status" value="2"/>
</dbReference>
<dbReference type="PANTHER" id="PTHR47962">
    <property type="entry name" value="ATP-DEPENDENT HELICASE LHR-RELATED-RELATED"/>
    <property type="match status" value="1"/>
</dbReference>
<reference evidence="5 6" key="1">
    <citation type="journal article" date="2007" name="Nat. Biotechnol.">
        <title>Complete genome sequence of the myxobacterium Sorangium cellulosum.</title>
        <authorList>
            <person name="Schneiker S."/>
            <person name="Perlova O."/>
            <person name="Kaiser O."/>
            <person name="Gerth K."/>
            <person name="Alici A."/>
            <person name="Altmeyer M.O."/>
            <person name="Bartels D."/>
            <person name="Bekel T."/>
            <person name="Beyer S."/>
            <person name="Bode E."/>
            <person name="Bode H.B."/>
            <person name="Bolten C.J."/>
            <person name="Choudhuri J.V."/>
            <person name="Doss S."/>
            <person name="Elnakady Y.A."/>
            <person name="Frank B."/>
            <person name="Gaigalat L."/>
            <person name="Goesmann A."/>
            <person name="Groeger C."/>
            <person name="Gross F."/>
            <person name="Jelsbak L."/>
            <person name="Jelsbak L."/>
            <person name="Kalinowski J."/>
            <person name="Kegler C."/>
            <person name="Knauber T."/>
            <person name="Konietzny S."/>
            <person name="Kopp M."/>
            <person name="Krause L."/>
            <person name="Krug D."/>
            <person name="Linke B."/>
            <person name="Mahmud T."/>
            <person name="Martinez-Arias R."/>
            <person name="McHardy A.C."/>
            <person name="Merai M."/>
            <person name="Meyer F."/>
            <person name="Mormann S."/>
            <person name="Munoz-Dorado J."/>
            <person name="Perez J."/>
            <person name="Pradella S."/>
            <person name="Rachid S."/>
            <person name="Raddatz G."/>
            <person name="Rosenau F."/>
            <person name="Rueckert C."/>
            <person name="Sasse F."/>
            <person name="Scharfe M."/>
            <person name="Schuster S.C."/>
            <person name="Suen G."/>
            <person name="Treuner-Lange A."/>
            <person name="Velicer G.J."/>
            <person name="Vorholter F.-J."/>
            <person name="Weissman K.J."/>
            <person name="Welch R.D."/>
            <person name="Wenzel S.C."/>
            <person name="Whitworth D.E."/>
            <person name="Wilhelm S."/>
            <person name="Wittmann C."/>
            <person name="Bloecker H."/>
            <person name="Puehler A."/>
            <person name="Mueller R."/>
        </authorList>
    </citation>
    <scope>NUCLEOTIDE SEQUENCE [LARGE SCALE GENOMIC DNA]</scope>
    <source>
        <strain evidence="6">So ce56</strain>
    </source>
</reference>
<dbReference type="GO" id="GO:0003677">
    <property type="term" value="F:DNA binding"/>
    <property type="evidence" value="ECO:0007669"/>
    <property type="project" value="TreeGrafter"/>
</dbReference>
<dbReference type="SMART" id="SM00487">
    <property type="entry name" value="DEXDc"/>
    <property type="match status" value="1"/>
</dbReference>
<keyword evidence="2" id="KW-0067">ATP-binding</keyword>
<dbReference type="InterPro" id="IPR001650">
    <property type="entry name" value="Helicase_C-like"/>
</dbReference>
<dbReference type="RefSeq" id="WP_012240295.1">
    <property type="nucleotide sequence ID" value="NC_010162.1"/>
</dbReference>
<dbReference type="EMBL" id="AM746676">
    <property type="protein sequence ID" value="CAN97856.1"/>
    <property type="molecule type" value="Genomic_DNA"/>
</dbReference>
<dbReference type="GO" id="GO:0005524">
    <property type="term" value="F:ATP binding"/>
    <property type="evidence" value="ECO:0007669"/>
    <property type="project" value="UniProtKB-KW"/>
</dbReference>
<evidence type="ECO:0000313" key="6">
    <source>
        <dbReference type="Proteomes" id="UP000002139"/>
    </source>
</evidence>
<keyword evidence="6" id="KW-1185">Reference proteome</keyword>
<evidence type="ECO:0000313" key="5">
    <source>
        <dbReference type="EMBL" id="CAN97856.1"/>
    </source>
</evidence>
<dbReference type="InterPro" id="IPR027417">
    <property type="entry name" value="P-loop_NTPase"/>
</dbReference>
<dbReference type="InterPro" id="IPR052511">
    <property type="entry name" value="ATP-dep_Helicase"/>
</dbReference>
<name>A9F615_SORC5</name>
<dbReference type="Proteomes" id="UP000002139">
    <property type="component" value="Chromosome"/>
</dbReference>